<proteinExistence type="predicted"/>
<dbReference type="EMBL" id="JAULSN010000002">
    <property type="protein sequence ID" value="KAK3380008.1"/>
    <property type="molecule type" value="Genomic_DNA"/>
</dbReference>
<keyword evidence="2" id="KW-1185">Reference proteome</keyword>
<comment type="caution">
    <text evidence="1">The sequence shown here is derived from an EMBL/GenBank/DDBJ whole genome shotgun (WGS) entry which is preliminary data.</text>
</comment>
<reference evidence="1" key="1">
    <citation type="journal article" date="2023" name="Mol. Phylogenet. Evol.">
        <title>Genome-scale phylogeny and comparative genomics of the fungal order Sordariales.</title>
        <authorList>
            <person name="Hensen N."/>
            <person name="Bonometti L."/>
            <person name="Westerberg I."/>
            <person name="Brannstrom I.O."/>
            <person name="Guillou S."/>
            <person name="Cros-Aarteil S."/>
            <person name="Calhoun S."/>
            <person name="Haridas S."/>
            <person name="Kuo A."/>
            <person name="Mondo S."/>
            <person name="Pangilinan J."/>
            <person name="Riley R."/>
            <person name="LaButti K."/>
            <person name="Andreopoulos B."/>
            <person name="Lipzen A."/>
            <person name="Chen C."/>
            <person name="Yan M."/>
            <person name="Daum C."/>
            <person name="Ng V."/>
            <person name="Clum A."/>
            <person name="Steindorff A."/>
            <person name="Ohm R.A."/>
            <person name="Martin F."/>
            <person name="Silar P."/>
            <person name="Natvig D.O."/>
            <person name="Lalanne C."/>
            <person name="Gautier V."/>
            <person name="Ament-Velasquez S.L."/>
            <person name="Kruys A."/>
            <person name="Hutchinson M.I."/>
            <person name="Powell A.J."/>
            <person name="Barry K."/>
            <person name="Miller A.N."/>
            <person name="Grigoriev I.V."/>
            <person name="Debuchy R."/>
            <person name="Gladieux P."/>
            <person name="Hiltunen Thoren M."/>
            <person name="Johannesson H."/>
        </authorList>
    </citation>
    <scope>NUCLEOTIDE SEQUENCE</scope>
    <source>
        <strain evidence="1">CBS 958.72</strain>
    </source>
</reference>
<accession>A0AAE0NEH2</accession>
<organism evidence="1 2">
    <name type="scientific">Lasiosphaeria ovina</name>
    <dbReference type="NCBI Taxonomy" id="92902"/>
    <lineage>
        <taxon>Eukaryota</taxon>
        <taxon>Fungi</taxon>
        <taxon>Dikarya</taxon>
        <taxon>Ascomycota</taxon>
        <taxon>Pezizomycotina</taxon>
        <taxon>Sordariomycetes</taxon>
        <taxon>Sordariomycetidae</taxon>
        <taxon>Sordariales</taxon>
        <taxon>Lasiosphaeriaceae</taxon>
        <taxon>Lasiosphaeria</taxon>
    </lineage>
</organism>
<evidence type="ECO:0000313" key="2">
    <source>
        <dbReference type="Proteomes" id="UP001287356"/>
    </source>
</evidence>
<dbReference type="Proteomes" id="UP001287356">
    <property type="component" value="Unassembled WGS sequence"/>
</dbReference>
<evidence type="ECO:0000313" key="1">
    <source>
        <dbReference type="EMBL" id="KAK3380008.1"/>
    </source>
</evidence>
<name>A0AAE0NEH2_9PEZI</name>
<dbReference type="AlphaFoldDB" id="A0AAE0NEH2"/>
<protein>
    <submittedName>
        <fullName evidence="1">Uncharacterized protein</fullName>
    </submittedName>
</protein>
<sequence length="188" mass="19226">MRPTGKKAVVGAGSIGIGVGAGVEAGAGVGVGVGVAGLALALAKTLVELGCPGWRGPDEARESSRLCTGACISPPLFNTMMPVGRGDRTLFATSCDSEWQTRTMPCPGRLAIGSTSPFFRDPPACLAKEIDSERPVGADVSLPALAIQGRARRNSTTQGGPFQISWQIPSALPAVPTDWRGGIRGTLA</sequence>
<gene>
    <name evidence="1" type="ORF">B0T24DRAFT_178255</name>
</gene>
<reference evidence="1" key="2">
    <citation type="submission" date="2023-06" db="EMBL/GenBank/DDBJ databases">
        <authorList>
            <consortium name="Lawrence Berkeley National Laboratory"/>
            <person name="Haridas S."/>
            <person name="Hensen N."/>
            <person name="Bonometti L."/>
            <person name="Westerberg I."/>
            <person name="Brannstrom I.O."/>
            <person name="Guillou S."/>
            <person name="Cros-Aarteil S."/>
            <person name="Calhoun S."/>
            <person name="Kuo A."/>
            <person name="Mondo S."/>
            <person name="Pangilinan J."/>
            <person name="Riley R."/>
            <person name="Labutti K."/>
            <person name="Andreopoulos B."/>
            <person name="Lipzen A."/>
            <person name="Chen C."/>
            <person name="Yanf M."/>
            <person name="Daum C."/>
            <person name="Ng V."/>
            <person name="Clum A."/>
            <person name="Steindorff A."/>
            <person name="Ohm R."/>
            <person name="Martin F."/>
            <person name="Silar P."/>
            <person name="Natvig D."/>
            <person name="Lalanne C."/>
            <person name="Gautier V."/>
            <person name="Ament-Velasquez S.L."/>
            <person name="Kruys A."/>
            <person name="Hutchinson M.I."/>
            <person name="Powell A.J."/>
            <person name="Barry K."/>
            <person name="Miller A.N."/>
            <person name="Grigoriev I.V."/>
            <person name="Debuchy R."/>
            <person name="Gladieux P."/>
            <person name="Thoren M.H."/>
            <person name="Johannesson H."/>
        </authorList>
    </citation>
    <scope>NUCLEOTIDE SEQUENCE</scope>
    <source>
        <strain evidence="1">CBS 958.72</strain>
    </source>
</reference>